<evidence type="ECO:0000256" key="11">
    <source>
        <dbReference type="RuleBase" id="RU367023"/>
    </source>
</evidence>
<evidence type="ECO:0000256" key="10">
    <source>
        <dbReference type="ARBA" id="ARBA00023315"/>
    </source>
</evidence>
<evidence type="ECO:0000256" key="12">
    <source>
        <dbReference type="SAM" id="MobiDB-lite"/>
    </source>
</evidence>
<dbReference type="GO" id="GO:0005789">
    <property type="term" value="C:endoplasmic reticulum membrane"/>
    <property type="evidence" value="ECO:0007669"/>
    <property type="project" value="UniProtKB-SubCell"/>
</dbReference>
<dbReference type="AlphaFoldDB" id="A0A6P6T5Z8"/>
<dbReference type="Pfam" id="PF03982">
    <property type="entry name" value="DAGAT"/>
    <property type="match status" value="1"/>
</dbReference>
<gene>
    <name evidence="14" type="primary">LOC113697976</name>
</gene>
<accession>A0A6P6T5Z8</accession>
<dbReference type="PANTHER" id="PTHR12317:SF63">
    <property type="entry name" value="DIACYLGLYCEROL O-ACYLTRANSFERASE 2"/>
    <property type="match status" value="1"/>
</dbReference>
<evidence type="ECO:0000256" key="4">
    <source>
        <dbReference type="ARBA" id="ARBA00022679"/>
    </source>
</evidence>
<keyword evidence="6 11" id="KW-0256">Endoplasmic reticulum</keyword>
<dbReference type="OrthoDB" id="264532at2759"/>
<proteinExistence type="inferred from homology"/>
<feature type="transmembrane region" description="Helical" evidence="11">
    <location>
        <begin position="68"/>
        <end position="84"/>
    </location>
</feature>
<dbReference type="Proteomes" id="UP001652660">
    <property type="component" value="Chromosome 7c"/>
</dbReference>
<evidence type="ECO:0000256" key="1">
    <source>
        <dbReference type="ARBA" id="ARBA00004477"/>
    </source>
</evidence>
<keyword evidence="10" id="KW-0012">Acyltransferase</keyword>
<comment type="subcellular location">
    <subcellularLocation>
        <location evidence="1 11">Endoplasmic reticulum membrane</location>
        <topology evidence="1 11">Multi-pass membrane protein</topology>
    </subcellularLocation>
</comment>
<keyword evidence="7 11" id="KW-1133">Transmembrane helix</keyword>
<dbReference type="InterPro" id="IPR007130">
    <property type="entry name" value="DAGAT"/>
</dbReference>
<sequence length="335" mass="37456">MEKKDGGELSRRRPAPGTATEPTHAAEFRGAPGSILHAVFALMLVLGCAHLIGLIVLASFIILPPSKALVVIALLILFTVLPSCEGSKWGRNLSRYICKHACGYFPVNLYVEDYKAFDPKQAYVFGYEPHSLVPIGEIALSNLTGFMPLPKTKILGTSAVFYAPFLRHIATWLGIKPATKKNFLTLLESGYSCIIVPGGTQETYYMEPGSENVFLKKRKGFVRVAMETGKPLVPVFCFGQSEAYKWWKPKGKWFLQFSRAIKFMPVIFWGTLGSPIPFRRPMHVVVGKPIVLQQNPQPTVKEVDEVHGQFVAALQDLFERHKERVGYADLQLRIF</sequence>
<feature type="compositionally biased region" description="Basic and acidic residues" evidence="12">
    <location>
        <begin position="1"/>
        <end position="11"/>
    </location>
</feature>
<feature type="transmembrane region" description="Helical" evidence="11">
    <location>
        <begin position="38"/>
        <end position="62"/>
    </location>
</feature>
<evidence type="ECO:0000256" key="7">
    <source>
        <dbReference type="ARBA" id="ARBA00022989"/>
    </source>
</evidence>
<evidence type="ECO:0000256" key="8">
    <source>
        <dbReference type="ARBA" id="ARBA00023098"/>
    </source>
</evidence>
<dbReference type="GO" id="GO:0004144">
    <property type="term" value="F:diacylglycerol O-acyltransferase activity"/>
    <property type="evidence" value="ECO:0007669"/>
    <property type="project" value="UniProtKB-ARBA"/>
</dbReference>
<name>A0A6P6T5Z8_COFAR</name>
<evidence type="ECO:0000256" key="6">
    <source>
        <dbReference type="ARBA" id="ARBA00022824"/>
    </source>
</evidence>
<evidence type="ECO:0000313" key="14">
    <source>
        <dbReference type="RefSeq" id="XP_027073417.1"/>
    </source>
</evidence>
<keyword evidence="3" id="KW-0444">Lipid biosynthesis</keyword>
<feature type="region of interest" description="Disordered" evidence="12">
    <location>
        <begin position="1"/>
        <end position="23"/>
    </location>
</feature>
<comment type="similarity">
    <text evidence="2 11">Belongs to the diacylglycerol acyltransferase family.</text>
</comment>
<keyword evidence="8" id="KW-0443">Lipid metabolism</keyword>
<dbReference type="GeneID" id="113697976"/>
<reference evidence="14" key="2">
    <citation type="submission" date="2025-08" db="UniProtKB">
        <authorList>
            <consortium name="RefSeq"/>
        </authorList>
    </citation>
    <scope>IDENTIFICATION</scope>
    <source>
        <tissue evidence="14">Leaves</tissue>
    </source>
</reference>
<dbReference type="PANTHER" id="PTHR12317">
    <property type="entry name" value="DIACYLGLYCEROL O-ACYLTRANSFERASE"/>
    <property type="match status" value="1"/>
</dbReference>
<evidence type="ECO:0000256" key="5">
    <source>
        <dbReference type="ARBA" id="ARBA00022692"/>
    </source>
</evidence>
<dbReference type="EC" id="2.3.1.-" evidence="11"/>
<dbReference type="RefSeq" id="XP_027073417.1">
    <property type="nucleotide sequence ID" value="XM_027217616.2"/>
</dbReference>
<protein>
    <recommendedName>
        <fullName evidence="11">Acyltransferase</fullName>
        <ecNumber evidence="11">2.3.1.-</ecNumber>
    </recommendedName>
</protein>
<keyword evidence="5 11" id="KW-0812">Transmembrane</keyword>
<reference evidence="13" key="1">
    <citation type="journal article" date="2025" name="Foods">
        <title>Unveiling the Microbial Signatures of Arabica Coffee Cherries: Insights into Ripeness Specific Diversity, Functional Traits, and Implications for Quality and Safety.</title>
        <authorList>
            <consortium name="RefSeq"/>
            <person name="Tenea G.N."/>
            <person name="Cifuentes V."/>
            <person name="Reyes P."/>
            <person name="Cevallos-Vallejos M."/>
        </authorList>
    </citation>
    <scope>NUCLEOTIDE SEQUENCE [LARGE SCALE GENOMIC DNA]</scope>
</reference>
<evidence type="ECO:0000256" key="2">
    <source>
        <dbReference type="ARBA" id="ARBA00005420"/>
    </source>
</evidence>
<keyword evidence="9 11" id="KW-0472">Membrane</keyword>
<keyword evidence="13" id="KW-1185">Reference proteome</keyword>
<dbReference type="GO" id="GO:0019432">
    <property type="term" value="P:triglyceride biosynthetic process"/>
    <property type="evidence" value="ECO:0007669"/>
    <property type="project" value="UniProtKB-ARBA"/>
</dbReference>
<organism evidence="13 14">
    <name type="scientific">Coffea arabica</name>
    <name type="common">Arabian coffee</name>
    <dbReference type="NCBI Taxonomy" id="13443"/>
    <lineage>
        <taxon>Eukaryota</taxon>
        <taxon>Viridiplantae</taxon>
        <taxon>Streptophyta</taxon>
        <taxon>Embryophyta</taxon>
        <taxon>Tracheophyta</taxon>
        <taxon>Spermatophyta</taxon>
        <taxon>Magnoliopsida</taxon>
        <taxon>eudicotyledons</taxon>
        <taxon>Gunneridae</taxon>
        <taxon>Pentapetalae</taxon>
        <taxon>asterids</taxon>
        <taxon>lamiids</taxon>
        <taxon>Gentianales</taxon>
        <taxon>Rubiaceae</taxon>
        <taxon>Ixoroideae</taxon>
        <taxon>Gardenieae complex</taxon>
        <taxon>Bertiereae - Coffeeae clade</taxon>
        <taxon>Coffeeae</taxon>
        <taxon>Coffea</taxon>
    </lineage>
</organism>
<evidence type="ECO:0000256" key="3">
    <source>
        <dbReference type="ARBA" id="ARBA00022516"/>
    </source>
</evidence>
<evidence type="ECO:0000313" key="13">
    <source>
        <dbReference type="Proteomes" id="UP001652660"/>
    </source>
</evidence>
<evidence type="ECO:0000256" key="9">
    <source>
        <dbReference type="ARBA" id="ARBA00023136"/>
    </source>
</evidence>
<keyword evidence="4 11" id="KW-0808">Transferase</keyword>
<dbReference type="CDD" id="cd07987">
    <property type="entry name" value="LPLAT_MGAT-like"/>
    <property type="match status" value="1"/>
</dbReference>